<keyword evidence="2" id="KW-0274">FAD</keyword>
<dbReference type="InterPro" id="IPR036188">
    <property type="entry name" value="FAD/NAD-bd_sf"/>
</dbReference>
<evidence type="ECO:0000256" key="3">
    <source>
        <dbReference type="ARBA" id="ARBA00023002"/>
    </source>
</evidence>
<dbReference type="EMBL" id="JACRUM010000002">
    <property type="protein sequence ID" value="MBC5863061.1"/>
    <property type="molecule type" value="Genomic_DNA"/>
</dbReference>
<dbReference type="GO" id="GO:0004497">
    <property type="term" value="F:monooxygenase activity"/>
    <property type="evidence" value="ECO:0007669"/>
    <property type="project" value="UniProtKB-KW"/>
</dbReference>
<dbReference type="Gene3D" id="3.50.50.60">
    <property type="entry name" value="FAD/NAD(P)-binding domain"/>
    <property type="match status" value="1"/>
</dbReference>
<evidence type="ECO:0000259" key="5">
    <source>
        <dbReference type="Pfam" id="PF01494"/>
    </source>
</evidence>
<evidence type="ECO:0000256" key="2">
    <source>
        <dbReference type="ARBA" id="ARBA00022827"/>
    </source>
</evidence>
<dbReference type="SUPFAM" id="SSF51905">
    <property type="entry name" value="FAD/NAD(P)-binding domain"/>
    <property type="match status" value="1"/>
</dbReference>
<gene>
    <name evidence="6" type="ORF">H8R26_06460</name>
</gene>
<dbReference type="PRINTS" id="PR00420">
    <property type="entry name" value="RNGMNOXGNASE"/>
</dbReference>
<evidence type="ECO:0000313" key="7">
    <source>
        <dbReference type="Proteomes" id="UP000621670"/>
    </source>
</evidence>
<dbReference type="Proteomes" id="UP000621670">
    <property type="component" value="Unassembled WGS sequence"/>
</dbReference>
<evidence type="ECO:0000256" key="4">
    <source>
        <dbReference type="ARBA" id="ARBA00023033"/>
    </source>
</evidence>
<sequence length="479" mass="52513">MISNPKKWIFCTACQGRGKKSKGLSDKAKRAYTNALQQFEKEARKGLMPQPPKAHLHICTNCKGTGIVEGSAFLTPDFNNFPTVAIIGGGIGGAALAVACLHRGIPFTLYERDINFQARSQGYGLTLQQASKAISSLGIENLSQGIKSSRHVVHNTDGQIIGEWGARKWLTEDVKNSGKRSNIHIARQALRSALLEQLQDHQAIQWNHQLIGFKDCADSGIELSFQVNDQIITKTAHLVVGADGIRSTLRKLLLGDQIAPLRYLNCIVILGICSLEDNPTIQDSLLDNATVFQTANGNERIYMMPFDKNSVMWQFSFPLAESEAILLSEKGPAALKTEALARMQWHHPIPAIITATPENLISGYPVYDRALLQPSDLHHDKITLLGDAAHPMSPFKGQGANQALLDAVVLAQAIHSGSRGNESWRNVGLRQAVLQKYESEMLKRSAVKVEDSAAAAKFLHSDLVLLEADSPRGRLLKKK</sequence>
<keyword evidence="4 6" id="KW-0503">Monooxygenase</keyword>
<name>A0ABR7JEX5_9FLAO</name>
<dbReference type="PANTHER" id="PTHR46972">
    <property type="entry name" value="MONOOXYGENASE ASQM-RELATED"/>
    <property type="match status" value="1"/>
</dbReference>
<comment type="caution">
    <text evidence="6">The sequence shown here is derived from an EMBL/GenBank/DDBJ whole genome shotgun (WGS) entry which is preliminary data.</text>
</comment>
<protein>
    <submittedName>
        <fullName evidence="6">FAD-dependent monooxygenase</fullName>
    </submittedName>
</protein>
<feature type="domain" description="FAD-binding" evidence="5">
    <location>
        <begin position="83"/>
        <end position="422"/>
    </location>
</feature>
<dbReference type="InterPro" id="IPR002938">
    <property type="entry name" value="FAD-bd"/>
</dbReference>
<reference evidence="6 7" key="1">
    <citation type="submission" date="2020-08" db="EMBL/GenBank/DDBJ databases">
        <title>Description of novel Flavobacterium F-400 isolate.</title>
        <authorList>
            <person name="Saticioglu I."/>
            <person name="Duman M."/>
            <person name="Altun S."/>
        </authorList>
    </citation>
    <scope>NUCLEOTIDE SEQUENCE [LARGE SCALE GENOMIC DNA]</scope>
    <source>
        <strain evidence="6 7">F-400</strain>
    </source>
</reference>
<organism evidence="6 7">
    <name type="scientific">Flavobacterium turcicum</name>
    <dbReference type="NCBI Taxonomy" id="2764718"/>
    <lineage>
        <taxon>Bacteria</taxon>
        <taxon>Pseudomonadati</taxon>
        <taxon>Bacteroidota</taxon>
        <taxon>Flavobacteriia</taxon>
        <taxon>Flavobacteriales</taxon>
        <taxon>Flavobacteriaceae</taxon>
        <taxon>Flavobacterium</taxon>
    </lineage>
</organism>
<proteinExistence type="predicted"/>
<keyword evidence="3" id="KW-0560">Oxidoreductase</keyword>
<accession>A0ABR7JEX5</accession>
<dbReference type="RefSeq" id="WP_166134481.1">
    <property type="nucleotide sequence ID" value="NZ_JAAOBY010000002.1"/>
</dbReference>
<dbReference type="Pfam" id="PF01494">
    <property type="entry name" value="FAD_binding_3"/>
    <property type="match status" value="1"/>
</dbReference>
<keyword evidence="1" id="KW-0285">Flavoprotein</keyword>
<evidence type="ECO:0000256" key="1">
    <source>
        <dbReference type="ARBA" id="ARBA00022630"/>
    </source>
</evidence>
<dbReference type="PANTHER" id="PTHR46972:SF1">
    <property type="entry name" value="FAD DEPENDENT OXIDOREDUCTASE DOMAIN-CONTAINING PROTEIN"/>
    <property type="match status" value="1"/>
</dbReference>
<keyword evidence="7" id="KW-1185">Reference proteome</keyword>
<evidence type="ECO:0000313" key="6">
    <source>
        <dbReference type="EMBL" id="MBC5863061.1"/>
    </source>
</evidence>